<dbReference type="GO" id="GO:0004560">
    <property type="term" value="F:alpha-L-fucosidase activity"/>
    <property type="evidence" value="ECO:0007669"/>
    <property type="project" value="InterPro"/>
</dbReference>
<dbReference type="PANTHER" id="PTHR31084:SF0">
    <property type="entry name" value="ALPHA-L-FUCOSIDASE 2"/>
    <property type="match status" value="1"/>
</dbReference>
<dbReference type="InterPro" id="IPR054363">
    <property type="entry name" value="GH95_cat"/>
</dbReference>
<evidence type="ECO:0000259" key="2">
    <source>
        <dbReference type="Pfam" id="PF14498"/>
    </source>
</evidence>
<dbReference type="InterPro" id="IPR012341">
    <property type="entry name" value="6hp_glycosidase-like_sf"/>
</dbReference>
<proteinExistence type="predicted"/>
<dbReference type="InterPro" id="IPR027414">
    <property type="entry name" value="GH95_N_dom"/>
</dbReference>
<gene>
    <name evidence="5" type="ORF">GCM10007103_06670</name>
</gene>
<evidence type="ECO:0000256" key="1">
    <source>
        <dbReference type="SAM" id="SignalP"/>
    </source>
</evidence>
<dbReference type="RefSeq" id="WP_189603270.1">
    <property type="nucleotide sequence ID" value="NZ_BMXB01000001.1"/>
</dbReference>
<keyword evidence="6" id="KW-1185">Reference proteome</keyword>
<feature type="domain" description="Glycosyl hydrolase family 95 N-terminal" evidence="2">
    <location>
        <begin position="36"/>
        <end position="281"/>
    </location>
</feature>
<feature type="signal peptide" evidence="1">
    <location>
        <begin position="1"/>
        <end position="26"/>
    </location>
</feature>
<dbReference type="EMBL" id="BMXB01000001">
    <property type="protein sequence ID" value="GHA27877.1"/>
    <property type="molecule type" value="Genomic_DNA"/>
</dbReference>
<feature type="domain" description="Glycosyl hydrolase family 95 catalytic" evidence="4">
    <location>
        <begin position="302"/>
        <end position="706"/>
    </location>
</feature>
<dbReference type="InterPro" id="IPR013780">
    <property type="entry name" value="Glyco_hydro_b"/>
</dbReference>
<dbReference type="InterPro" id="IPR008928">
    <property type="entry name" value="6-hairpin_glycosidase_sf"/>
</dbReference>
<protein>
    <submittedName>
        <fullName evidence="5">Alpha/beta hydrolase</fullName>
    </submittedName>
</protein>
<evidence type="ECO:0000259" key="3">
    <source>
        <dbReference type="Pfam" id="PF21307"/>
    </source>
</evidence>
<keyword evidence="1" id="KW-0732">Signal</keyword>
<dbReference type="Pfam" id="PF22124">
    <property type="entry name" value="Glyco_hydro_95_cat"/>
    <property type="match status" value="1"/>
</dbReference>
<dbReference type="PANTHER" id="PTHR31084">
    <property type="entry name" value="ALPHA-L-FUCOSIDASE 2"/>
    <property type="match status" value="1"/>
</dbReference>
<sequence>MKYHLHVFRFFASLLVLLLSSIPATAQSLPENQHILWYESPAESWDHALPVGNGRLGAMVFGDPKNERIQLNEDSLWPGGPDWGNSKGTPEDLAELRKFIETGQFHLADSLIVERFSYKGVARSHQTMGDLFIEYKNDNITDYRRELNLEKAITTTTYKADGHKVSQEIFSSAPNDVLVVRIKTENPEGMDFKLSLSRPKDQGHPTVKVSSPKQNMLKMEGMITQYGGARNSEPVEIDYGVSFETILKAESTPGTVTSGGDTMTFENVQETTLYIVSSTSFYHDDYSRNNEKTLENLDNKDFEKVFLEHTKDHKTYYNRTSIDLGHHELNKLSTTERLQRVKNGKKDRDLVAKLCQFGRYLLISSSRPGTNPANLQGLWNEHIQAPWNADYHLNINLQMNYWPAGPANLSEFQEPLFDFTDRLIERGKILAREQYGMSGTVAHQTTDLWAAPWMQAETAYWGSWIHGGGWLAQHYWEHYRFTQDTTFLKERAYPALKAYAEFYSDWLTEDPRDGSLISTPETSPENRYLAPDGEPAALSRGTAMGHQIITEVFDNTIESANILGKSDEFIQKIKAQRAQLRPGLQIGADGRLLEWDREYEEPEKGHRHISHLYALHPGDDITSQDPKLFEAARKTIEHRLEHGGAGPGWSRAWVINFYARLLDAKAAKEHVNLFMQRSIYPNLLDIHPPFQIDGNFGFTAGIAEMLLQSHEGFLRILPALPEEWKTGSIKGLKARGNIEVNISWKEGKLQELILNSPEDQTIRIKYGEKEIRVELKKNNPVILTGELLNGNK</sequence>
<accession>A0A918S7Z5</accession>
<reference evidence="5" key="1">
    <citation type="journal article" date="2014" name="Int. J. Syst. Evol. Microbiol.">
        <title>Complete genome sequence of Corynebacterium casei LMG S-19264T (=DSM 44701T), isolated from a smear-ripened cheese.</title>
        <authorList>
            <consortium name="US DOE Joint Genome Institute (JGI-PGF)"/>
            <person name="Walter F."/>
            <person name="Albersmeier A."/>
            <person name="Kalinowski J."/>
            <person name="Ruckert C."/>
        </authorList>
    </citation>
    <scope>NUCLEOTIDE SEQUENCE</scope>
    <source>
        <strain evidence="5">KCTC 12719</strain>
    </source>
</reference>
<dbReference type="PIRSF" id="PIRSF007663">
    <property type="entry name" value="UCP007663"/>
    <property type="match status" value="1"/>
</dbReference>
<dbReference type="GO" id="GO:0005975">
    <property type="term" value="P:carbohydrate metabolic process"/>
    <property type="evidence" value="ECO:0007669"/>
    <property type="project" value="InterPro"/>
</dbReference>
<dbReference type="Gene3D" id="2.70.98.50">
    <property type="entry name" value="putative glycoside hydrolase family protein from bacillus halodurans"/>
    <property type="match status" value="1"/>
</dbReference>
<dbReference type="AlphaFoldDB" id="A0A918S7Z5"/>
<name>A0A918S7Z5_9FLAO</name>
<evidence type="ECO:0000313" key="6">
    <source>
        <dbReference type="Proteomes" id="UP000610456"/>
    </source>
</evidence>
<dbReference type="Proteomes" id="UP000610456">
    <property type="component" value="Unassembled WGS sequence"/>
</dbReference>
<dbReference type="InterPro" id="IPR049053">
    <property type="entry name" value="AFCA-like_C"/>
</dbReference>
<evidence type="ECO:0000259" key="4">
    <source>
        <dbReference type="Pfam" id="PF22124"/>
    </source>
</evidence>
<feature type="domain" description="Alpha fucosidase A-like C-terminal" evidence="3">
    <location>
        <begin position="708"/>
        <end position="777"/>
    </location>
</feature>
<dbReference type="Gene3D" id="2.60.40.1180">
    <property type="entry name" value="Golgi alpha-mannosidase II"/>
    <property type="match status" value="1"/>
</dbReference>
<keyword evidence="5" id="KW-0378">Hydrolase</keyword>
<feature type="chain" id="PRO_5037401899" evidence="1">
    <location>
        <begin position="27"/>
        <end position="792"/>
    </location>
</feature>
<evidence type="ECO:0000313" key="5">
    <source>
        <dbReference type="EMBL" id="GHA27877.1"/>
    </source>
</evidence>
<dbReference type="InterPro" id="IPR016518">
    <property type="entry name" value="Alpha-L-fucosidase"/>
</dbReference>
<organism evidence="5 6">
    <name type="scientific">Salinimicrobium marinum</name>
    <dbReference type="NCBI Taxonomy" id="680283"/>
    <lineage>
        <taxon>Bacteria</taxon>
        <taxon>Pseudomonadati</taxon>
        <taxon>Bacteroidota</taxon>
        <taxon>Flavobacteriia</taxon>
        <taxon>Flavobacteriales</taxon>
        <taxon>Flavobacteriaceae</taxon>
        <taxon>Salinimicrobium</taxon>
    </lineage>
</organism>
<dbReference type="Pfam" id="PF21307">
    <property type="entry name" value="Glyco_hydro_95_C"/>
    <property type="match status" value="1"/>
</dbReference>
<reference evidence="5" key="2">
    <citation type="submission" date="2020-09" db="EMBL/GenBank/DDBJ databases">
        <authorList>
            <person name="Sun Q."/>
            <person name="Kim S."/>
        </authorList>
    </citation>
    <scope>NUCLEOTIDE SEQUENCE</scope>
    <source>
        <strain evidence="5">KCTC 12719</strain>
    </source>
</reference>
<dbReference type="SUPFAM" id="SSF48208">
    <property type="entry name" value="Six-hairpin glycosidases"/>
    <property type="match status" value="1"/>
</dbReference>
<comment type="caution">
    <text evidence="5">The sequence shown here is derived from an EMBL/GenBank/DDBJ whole genome shotgun (WGS) entry which is preliminary data.</text>
</comment>
<dbReference type="Gene3D" id="1.50.10.10">
    <property type="match status" value="1"/>
</dbReference>
<dbReference type="Pfam" id="PF14498">
    <property type="entry name" value="Glyco_hyd_65N_2"/>
    <property type="match status" value="1"/>
</dbReference>